<dbReference type="OrthoDB" id="362700at2"/>
<keyword evidence="2" id="KW-1185">Reference proteome</keyword>
<evidence type="ECO:0000313" key="1">
    <source>
        <dbReference type="EMBL" id="NBI30212.1"/>
    </source>
</evidence>
<dbReference type="Proteomes" id="UP000448943">
    <property type="component" value="Unassembled WGS sequence"/>
</dbReference>
<sequence length="127" mass="14860">MGAWGTELWEDDLSCDIQDEWNELIDEGNSPKKATKIILDSWLDEFQDDDNEEDVLADLSILYISLAALQMRQKALQNKIKKKALEYLEKGADLHLWEDGNEKDLKDRKKVLYEFKMKLIAFKPKLL</sequence>
<proteinExistence type="predicted"/>
<protein>
    <submittedName>
        <fullName evidence="1">MarR family transcriptional regulator</fullName>
    </submittedName>
</protein>
<comment type="caution">
    <text evidence="1">The sequence shown here is derived from an EMBL/GenBank/DDBJ whole genome shotgun (WGS) entry which is preliminary data.</text>
</comment>
<accession>A0A6N9Q5V1</accession>
<dbReference type="RefSeq" id="WP_160647023.1">
    <property type="nucleotide sequence ID" value="NZ_SIJB01000030.1"/>
</dbReference>
<evidence type="ECO:0000313" key="2">
    <source>
        <dbReference type="Proteomes" id="UP000448943"/>
    </source>
</evidence>
<dbReference type="EMBL" id="SIJB01000030">
    <property type="protein sequence ID" value="NBI30212.1"/>
    <property type="molecule type" value="Genomic_DNA"/>
</dbReference>
<gene>
    <name evidence="1" type="ORF">ERL59_14780</name>
</gene>
<name>A0A6N9Q5V1_9BACL</name>
<reference evidence="1 2" key="1">
    <citation type="submission" date="2019-01" db="EMBL/GenBank/DDBJ databases">
        <title>Chengkuizengella sp. nov., isolated from deep-sea sediment of East Pacific Ocean.</title>
        <authorList>
            <person name="Yang J."/>
            <person name="Lai Q."/>
            <person name="Shao Z."/>
        </authorList>
    </citation>
    <scope>NUCLEOTIDE SEQUENCE [LARGE SCALE GENOMIC DNA]</scope>
    <source>
        <strain evidence="1 2">YPA3-1-1</strain>
    </source>
</reference>
<organism evidence="1 2">
    <name type="scientific">Chengkuizengella marina</name>
    <dbReference type="NCBI Taxonomy" id="2507566"/>
    <lineage>
        <taxon>Bacteria</taxon>
        <taxon>Bacillati</taxon>
        <taxon>Bacillota</taxon>
        <taxon>Bacilli</taxon>
        <taxon>Bacillales</taxon>
        <taxon>Paenibacillaceae</taxon>
        <taxon>Chengkuizengella</taxon>
    </lineage>
</organism>
<dbReference type="AlphaFoldDB" id="A0A6N9Q5V1"/>